<dbReference type="RefSeq" id="WP_137425052.1">
    <property type="nucleotide sequence ID" value="NZ_CP040098.1"/>
</dbReference>
<name>A0A4P8L4C9_9BACT</name>
<gene>
    <name evidence="1" type="ORF">FDQ92_11660</name>
</gene>
<dbReference type="OrthoDB" id="9255570at2"/>
<sequence>MQSTTKDLRYLEAKDTFLEYAFLAVGHHFDSREGFNNYFDSIADDNRKSLFLRTASFYLFLIKRGDWVVDIPGSDKILDYLTNTYKYVGIFSLIESLSNEKFMDFYQFLVRRKSAISYPINDKNELDPIYERYKADYGSIKKCIAFFKALNPERQNALISQLEVRGTESSIESLAKCLYELRSKFVHEAELVHHMVDGTSVSFKGKKTIVCKLSIKDALIFFEEGLIEHFKDNNQI</sequence>
<keyword evidence="2" id="KW-1185">Reference proteome</keyword>
<evidence type="ECO:0000313" key="2">
    <source>
        <dbReference type="Proteomes" id="UP000298602"/>
    </source>
</evidence>
<dbReference type="Proteomes" id="UP000298602">
    <property type="component" value="Chromosome"/>
</dbReference>
<dbReference type="KEGG" id="dax:FDQ92_11660"/>
<reference evidence="1 2" key="2">
    <citation type="submission" date="2019-05" db="EMBL/GenBank/DDBJ databases">
        <authorList>
            <person name="Suflita J.M."/>
            <person name="Marks C.R."/>
        </authorList>
    </citation>
    <scope>NUCLEOTIDE SEQUENCE [LARGE SCALE GENOMIC DNA]</scope>
    <source>
        <strain evidence="1 2">ALDC</strain>
    </source>
</reference>
<accession>A0A4P8L4C9</accession>
<dbReference type="AlphaFoldDB" id="A0A4P8L4C9"/>
<organism evidence="1 2">
    <name type="scientific">Desulfoglaeba alkanexedens ALDC</name>
    <dbReference type="NCBI Taxonomy" id="980445"/>
    <lineage>
        <taxon>Bacteria</taxon>
        <taxon>Pseudomonadati</taxon>
        <taxon>Thermodesulfobacteriota</taxon>
        <taxon>Syntrophobacteria</taxon>
        <taxon>Syntrophobacterales</taxon>
        <taxon>Syntrophobacteraceae</taxon>
        <taxon>Desulfoglaeba</taxon>
    </lineage>
</organism>
<dbReference type="EMBL" id="CP040098">
    <property type="protein sequence ID" value="QCQ22769.1"/>
    <property type="molecule type" value="Genomic_DNA"/>
</dbReference>
<protein>
    <submittedName>
        <fullName evidence="1">Uncharacterized protein</fullName>
    </submittedName>
</protein>
<reference evidence="1 2" key="1">
    <citation type="submission" date="2019-05" db="EMBL/GenBank/DDBJ databases">
        <title>The Complete Genome Sequence of the n-alkane-degrading Desulfoglaeba alkanexedens ALDC reveals multiple alkylsuccinate synthase gene clusters.</title>
        <authorList>
            <person name="Callaghan A.V."/>
            <person name="Davidova I.A."/>
            <person name="Duncan K.E."/>
            <person name="Morris B."/>
            <person name="McInerney M.J."/>
        </authorList>
    </citation>
    <scope>NUCLEOTIDE SEQUENCE [LARGE SCALE GENOMIC DNA]</scope>
    <source>
        <strain evidence="1 2">ALDC</strain>
    </source>
</reference>
<proteinExistence type="predicted"/>
<evidence type="ECO:0000313" key="1">
    <source>
        <dbReference type="EMBL" id="QCQ22769.1"/>
    </source>
</evidence>